<keyword evidence="2" id="KW-0808">Transferase</keyword>
<dbReference type="GO" id="GO:0016747">
    <property type="term" value="F:acyltransferase activity, transferring groups other than amino-acyl groups"/>
    <property type="evidence" value="ECO:0007669"/>
    <property type="project" value="InterPro"/>
</dbReference>
<gene>
    <name evidence="2" type="ORF">EJB06_18845</name>
</gene>
<dbReference type="SUPFAM" id="SSF55729">
    <property type="entry name" value="Acyl-CoA N-acyltransferases (Nat)"/>
    <property type="match status" value="1"/>
</dbReference>
<dbReference type="CDD" id="cd04301">
    <property type="entry name" value="NAT_SF"/>
    <property type="match status" value="1"/>
</dbReference>
<dbReference type="InterPro" id="IPR051531">
    <property type="entry name" value="N-acetyltransferase"/>
</dbReference>
<dbReference type="InterPro" id="IPR016181">
    <property type="entry name" value="Acyl_CoA_acyltransferase"/>
</dbReference>
<accession>A0A430HJN3</accession>
<dbReference type="Gene3D" id="3.40.630.30">
    <property type="match status" value="1"/>
</dbReference>
<dbReference type="OrthoDB" id="9798081at2"/>
<dbReference type="PROSITE" id="PS51186">
    <property type="entry name" value="GNAT"/>
    <property type="match status" value="1"/>
</dbReference>
<dbReference type="InterPro" id="IPR000182">
    <property type="entry name" value="GNAT_dom"/>
</dbReference>
<reference evidence="2 3" key="1">
    <citation type="submission" date="2018-12" db="EMBL/GenBank/DDBJ databases">
        <authorList>
            <person name="Yang E."/>
        </authorList>
    </citation>
    <scope>NUCLEOTIDE SEQUENCE [LARGE SCALE GENOMIC DNA]</scope>
    <source>
        <strain evidence="2 3">SOD</strain>
    </source>
</reference>
<evidence type="ECO:0000259" key="1">
    <source>
        <dbReference type="PROSITE" id="PS51186"/>
    </source>
</evidence>
<protein>
    <submittedName>
        <fullName evidence="2">N-acetyltransferase</fullName>
    </submittedName>
</protein>
<dbReference type="Pfam" id="PF13302">
    <property type="entry name" value="Acetyltransf_3"/>
    <property type="match status" value="1"/>
</dbReference>
<organism evidence="2 3">
    <name type="scientific">Massilia atriviolacea</name>
    <dbReference type="NCBI Taxonomy" id="2495579"/>
    <lineage>
        <taxon>Bacteria</taxon>
        <taxon>Pseudomonadati</taxon>
        <taxon>Pseudomonadota</taxon>
        <taxon>Betaproteobacteria</taxon>
        <taxon>Burkholderiales</taxon>
        <taxon>Oxalobacteraceae</taxon>
        <taxon>Telluria group</taxon>
        <taxon>Massilia</taxon>
    </lineage>
</organism>
<dbReference type="PANTHER" id="PTHR43792">
    <property type="entry name" value="GNAT FAMILY, PUTATIVE (AFU_ORTHOLOGUE AFUA_3G00765)-RELATED-RELATED"/>
    <property type="match status" value="1"/>
</dbReference>
<comment type="caution">
    <text evidence="2">The sequence shown here is derived from an EMBL/GenBank/DDBJ whole genome shotgun (WGS) entry which is preliminary data.</text>
</comment>
<dbReference type="RefSeq" id="WP_126075545.1">
    <property type="nucleotide sequence ID" value="NZ_CP051166.1"/>
</dbReference>
<dbReference type="Proteomes" id="UP000278085">
    <property type="component" value="Unassembled WGS sequence"/>
</dbReference>
<sequence>MKHILDTARLSIRTVQEDDAPFYLELVNDPDFLAHIGDRGIRTLDAAREHIDNGPVRMQATLGHAIWLVALKDSGVPIGMCGLIKRDTLPEVDLGYAFLPAWRGQGYAIEAARAVVDYARHTLRLARLLAITSPDNTASGALLEKLGLRFDKIVHLTPEDTGTRLYRMQLCAPD</sequence>
<dbReference type="PANTHER" id="PTHR43792:SF1">
    <property type="entry name" value="N-ACETYLTRANSFERASE DOMAIN-CONTAINING PROTEIN"/>
    <property type="match status" value="1"/>
</dbReference>
<keyword evidence="3" id="KW-1185">Reference proteome</keyword>
<dbReference type="AlphaFoldDB" id="A0A430HJN3"/>
<evidence type="ECO:0000313" key="2">
    <source>
        <dbReference type="EMBL" id="RSZ57737.1"/>
    </source>
</evidence>
<feature type="domain" description="N-acetyltransferase" evidence="1">
    <location>
        <begin position="10"/>
        <end position="173"/>
    </location>
</feature>
<evidence type="ECO:0000313" key="3">
    <source>
        <dbReference type="Proteomes" id="UP000278085"/>
    </source>
</evidence>
<proteinExistence type="predicted"/>
<dbReference type="EMBL" id="RXLQ01000009">
    <property type="protein sequence ID" value="RSZ57737.1"/>
    <property type="molecule type" value="Genomic_DNA"/>
</dbReference>
<name>A0A430HJN3_9BURK</name>